<evidence type="ECO:0000256" key="8">
    <source>
        <dbReference type="SAM" id="MobiDB-lite"/>
    </source>
</evidence>
<name>E0VJQ6_PEDHC</name>
<protein>
    <recommendedName>
        <fullName evidence="9">C2H2-type domain-containing protein</fullName>
    </recommendedName>
</protein>
<evidence type="ECO:0000313" key="11">
    <source>
        <dbReference type="EnsemblMetazoa" id="PHUM249050-PA"/>
    </source>
</evidence>
<feature type="region of interest" description="Disordered" evidence="8">
    <location>
        <begin position="483"/>
        <end position="502"/>
    </location>
</feature>
<dbReference type="GO" id="GO:0005634">
    <property type="term" value="C:nucleus"/>
    <property type="evidence" value="ECO:0007669"/>
    <property type="project" value="UniProtKB-SubCell"/>
</dbReference>
<dbReference type="HOGENOM" id="CLU_303721_0_0_1"/>
<dbReference type="EnsemblMetazoa" id="PHUM249050-RA">
    <property type="protein sequence ID" value="PHUM249050-PA"/>
    <property type="gene ID" value="PHUM249050"/>
</dbReference>
<dbReference type="eggNOG" id="KOG1721">
    <property type="taxonomic scope" value="Eukaryota"/>
</dbReference>
<evidence type="ECO:0000256" key="1">
    <source>
        <dbReference type="ARBA" id="ARBA00004123"/>
    </source>
</evidence>
<reference evidence="10" key="1">
    <citation type="submission" date="2007-04" db="EMBL/GenBank/DDBJ databases">
        <title>Annotation of Pediculus humanus corporis strain USDA.</title>
        <authorList>
            <person name="Kirkness E."/>
            <person name="Hannick L."/>
            <person name="Hass B."/>
            <person name="Bruggner R."/>
            <person name="Lawson D."/>
            <person name="Bidwell S."/>
            <person name="Joardar V."/>
            <person name="Caler E."/>
            <person name="Walenz B."/>
            <person name="Inman J."/>
            <person name="Schobel S."/>
            <person name="Galinsky K."/>
            <person name="Amedeo P."/>
            <person name="Strausberg R."/>
        </authorList>
    </citation>
    <scope>NUCLEOTIDE SEQUENCE</scope>
    <source>
        <strain evidence="10">USDA</strain>
    </source>
</reference>
<dbReference type="InterPro" id="IPR013087">
    <property type="entry name" value="Znf_C2H2_type"/>
</dbReference>
<sequence length="980" mass="114037">MEIHGANDGCDLSSLKVDNFDPNECNEEFTTQNNGNAGDLTKRYKCLQCPYLSNSRTQFLYHKQFHRPRDASFKCMYCSYNVSRRHLLHQHLRVHHMQKEVSKSSSKSQNHSEFESSLLSMNDINTINMPEIPLVWVLKGGNFQKMFKCRWCPHVNMRKINIQEHEKMHQNNNNNNNNNNNDSDKNISDGNNSSLLKLHCLECNYTCNNAGVLASHVKVHQGFYGEIRSLVDPTRSEADQIRELQSTLRIMEPEVVIKEENKNSLKERKEFKKENICNESLSSQPENAYCNSSNVNNISLEEVDETKKMLKFCNKCPARFFFKKELQIHSKFHAIRLPFMCSYCSYTARQRPHLLAHLKVHSDEYQRRTTTLVGTYSVSSSHPQPKVALLAKDDSDENKGIVWIVLSSVPAGNPSRIKTKENTKPLPKLCCDLCPGKFFKSVALQYHKTLHGSSNRHKCKYCDYAVKTYGNLMKHQFVHEKHLKTDDSTAKKREDQREERKYENLEDMNKKSIDASGGEAHLETLFNGSPEFIYPTYIKNGKLKEKKYKCHKCPSAFEKRDQYRVHLSLHGSKQKFKCEKCDYSVKYYTNYIQHMKKHENHDRALKAKNSESEKKIYDEETLIFLENRFKIFQGKILNKMGDKKYYNCPHCPYATNQRHIIESHVRKHYCVSKIKSGYGCQHCDFYTSQEHCMREHKKLHFGNSIKFKAEAYIKCEKMELWCCEENGDWTNQNYRNPPNVLTIENILYVNLKTGEFAKENSKESSSSSLLLMTESFSEKNGDDVKTGYDKVVNGKKSPLVLSLKTNNNKLDGETTTVLNNTDRNEHNVKVKGNNFKTTKKLKSKIMKRWRGKNWKCKKCPHAFGKKDQYLRHAALHGSNQKHNCDICDYSVKFYTNYVQHMRMHQTNEPDKIIFVKKNCSNADEKSHEDVHITPRQNYSTQTTTQNSKEKTSMEKNNSETDVNKSSIDDVSETSVVNCRN</sequence>
<dbReference type="RefSeq" id="XP_002426350.1">
    <property type="nucleotide sequence ID" value="XM_002426305.1"/>
</dbReference>
<keyword evidence="12" id="KW-1185">Reference proteome</keyword>
<feature type="domain" description="C2H2-type" evidence="9">
    <location>
        <begin position="73"/>
        <end position="100"/>
    </location>
</feature>
<dbReference type="GO" id="GO:0000981">
    <property type="term" value="F:DNA-binding transcription factor activity, RNA polymerase II-specific"/>
    <property type="evidence" value="ECO:0007669"/>
    <property type="project" value="TreeGrafter"/>
</dbReference>
<keyword evidence="2" id="KW-0479">Metal-binding</keyword>
<feature type="region of interest" description="Disordered" evidence="8">
    <location>
        <begin position="169"/>
        <end position="189"/>
    </location>
</feature>
<keyword evidence="4 7" id="KW-0863">Zinc-finger</keyword>
<feature type="domain" description="C2H2-type" evidence="9">
    <location>
        <begin position="576"/>
        <end position="603"/>
    </location>
</feature>
<dbReference type="PANTHER" id="PTHR24394">
    <property type="entry name" value="ZINC FINGER PROTEIN"/>
    <property type="match status" value="1"/>
</dbReference>
<dbReference type="Gene3D" id="3.30.160.60">
    <property type="entry name" value="Classic Zinc Finger"/>
    <property type="match status" value="6"/>
</dbReference>
<keyword evidence="5" id="KW-0862">Zinc</keyword>
<organism>
    <name type="scientific">Pediculus humanus subsp. corporis</name>
    <name type="common">Body louse</name>
    <dbReference type="NCBI Taxonomy" id="121224"/>
    <lineage>
        <taxon>Eukaryota</taxon>
        <taxon>Metazoa</taxon>
        <taxon>Ecdysozoa</taxon>
        <taxon>Arthropoda</taxon>
        <taxon>Hexapoda</taxon>
        <taxon>Insecta</taxon>
        <taxon>Pterygota</taxon>
        <taxon>Neoptera</taxon>
        <taxon>Paraneoptera</taxon>
        <taxon>Psocodea</taxon>
        <taxon>Troctomorpha</taxon>
        <taxon>Phthiraptera</taxon>
        <taxon>Anoplura</taxon>
        <taxon>Pediculidae</taxon>
        <taxon>Pediculus</taxon>
    </lineage>
</organism>
<dbReference type="GeneID" id="8238797"/>
<keyword evidence="3" id="KW-0677">Repeat</keyword>
<dbReference type="VEuPathDB" id="VectorBase:PHUM249050"/>
<feature type="domain" description="C2H2-type" evidence="9">
    <location>
        <begin position="854"/>
        <end position="881"/>
    </location>
</feature>
<evidence type="ECO:0000256" key="4">
    <source>
        <dbReference type="ARBA" id="ARBA00022771"/>
    </source>
</evidence>
<evidence type="ECO:0000313" key="12">
    <source>
        <dbReference type="Proteomes" id="UP000009046"/>
    </source>
</evidence>
<dbReference type="PANTHER" id="PTHR24394:SF44">
    <property type="entry name" value="ZINC FINGER PROTEIN 271-LIKE"/>
    <property type="match status" value="1"/>
</dbReference>
<keyword evidence="6" id="KW-0539">Nucleus</keyword>
<dbReference type="EMBL" id="DS235226">
    <property type="protein sequence ID" value="EEB13612.1"/>
    <property type="molecule type" value="Genomic_DNA"/>
</dbReference>
<dbReference type="InterPro" id="IPR036236">
    <property type="entry name" value="Znf_C2H2_sf"/>
</dbReference>
<comment type="subcellular location">
    <subcellularLocation>
        <location evidence="1">Nucleus</location>
    </subcellularLocation>
</comment>
<evidence type="ECO:0000256" key="7">
    <source>
        <dbReference type="PROSITE-ProRule" id="PRU00042"/>
    </source>
</evidence>
<proteinExistence type="predicted"/>
<dbReference type="Proteomes" id="UP000009046">
    <property type="component" value="Unassembled WGS sequence"/>
</dbReference>
<evidence type="ECO:0000256" key="2">
    <source>
        <dbReference type="ARBA" id="ARBA00022723"/>
    </source>
</evidence>
<feature type="compositionally biased region" description="Low complexity" evidence="8">
    <location>
        <begin position="171"/>
        <end position="181"/>
    </location>
</feature>
<feature type="domain" description="C2H2-type" evidence="9">
    <location>
        <begin position="339"/>
        <end position="366"/>
    </location>
</feature>
<feature type="compositionally biased region" description="Basic and acidic residues" evidence="8">
    <location>
        <begin position="947"/>
        <end position="962"/>
    </location>
</feature>
<dbReference type="EMBL" id="AAZO01002888">
    <property type="status" value="NOT_ANNOTATED_CDS"/>
    <property type="molecule type" value="Genomic_DNA"/>
</dbReference>
<reference evidence="10" key="2">
    <citation type="submission" date="2007-04" db="EMBL/GenBank/DDBJ databases">
        <title>The genome of the human body louse.</title>
        <authorList>
            <consortium name="The Human Body Louse Genome Consortium"/>
            <person name="Kirkness E."/>
            <person name="Walenz B."/>
            <person name="Hass B."/>
            <person name="Bruggner R."/>
            <person name="Strausberg R."/>
        </authorList>
    </citation>
    <scope>NUCLEOTIDE SEQUENCE</scope>
    <source>
        <strain evidence="10">USDA</strain>
    </source>
</reference>
<dbReference type="CTD" id="8238797"/>
<dbReference type="GO" id="GO:0008270">
    <property type="term" value="F:zinc ion binding"/>
    <property type="evidence" value="ECO:0007669"/>
    <property type="project" value="UniProtKB-KW"/>
</dbReference>
<dbReference type="PROSITE" id="PS50157">
    <property type="entry name" value="ZINC_FINGER_C2H2_2"/>
    <property type="match status" value="6"/>
</dbReference>
<evidence type="ECO:0000256" key="6">
    <source>
        <dbReference type="ARBA" id="ARBA00023242"/>
    </source>
</evidence>
<reference evidence="11" key="3">
    <citation type="submission" date="2020-05" db="UniProtKB">
        <authorList>
            <consortium name="EnsemblMetazoa"/>
        </authorList>
    </citation>
    <scope>IDENTIFICATION</scope>
    <source>
        <strain evidence="11">USDA</strain>
    </source>
</reference>
<dbReference type="PROSITE" id="PS00028">
    <property type="entry name" value="ZINC_FINGER_C2H2_1"/>
    <property type="match status" value="9"/>
</dbReference>
<feature type="region of interest" description="Disordered" evidence="8">
    <location>
        <begin position="924"/>
        <end position="980"/>
    </location>
</feature>
<feature type="domain" description="C2H2-type" evidence="9">
    <location>
        <begin position="548"/>
        <end position="575"/>
    </location>
</feature>
<feature type="domain" description="C2H2-type" evidence="9">
    <location>
        <begin position="882"/>
        <end position="909"/>
    </location>
</feature>
<evidence type="ECO:0000259" key="9">
    <source>
        <dbReference type="PROSITE" id="PS50157"/>
    </source>
</evidence>
<dbReference type="AlphaFoldDB" id="E0VJQ6"/>
<dbReference type="SMART" id="SM00355">
    <property type="entry name" value="ZnF_C2H2"/>
    <property type="match status" value="14"/>
</dbReference>
<dbReference type="SUPFAM" id="SSF57667">
    <property type="entry name" value="beta-beta-alpha zinc fingers"/>
    <property type="match status" value="4"/>
</dbReference>
<dbReference type="OMA" id="NIHEHEK"/>
<evidence type="ECO:0000256" key="5">
    <source>
        <dbReference type="ARBA" id="ARBA00022833"/>
    </source>
</evidence>
<evidence type="ECO:0000256" key="3">
    <source>
        <dbReference type="ARBA" id="ARBA00022737"/>
    </source>
</evidence>
<evidence type="ECO:0000313" key="10">
    <source>
        <dbReference type="EMBL" id="EEB13612.1"/>
    </source>
</evidence>
<dbReference type="InParanoid" id="E0VJQ6"/>
<dbReference type="KEGG" id="phu:Phum_PHUM249050"/>
<dbReference type="OrthoDB" id="6417347at2759"/>
<gene>
    <name evidence="11" type="primary">8238797</name>
    <name evidence="10" type="ORF">Phum_PHUM249050</name>
</gene>
<accession>E0VJQ6</accession>